<dbReference type="Gramene" id="mRNA:HanXRQr2_Chr04g0159761">
    <property type="protein sequence ID" value="mRNA:HanXRQr2_Chr04g0159761"/>
    <property type="gene ID" value="HanXRQr2_Chr04g0159761"/>
</dbReference>
<dbReference type="EMBL" id="MNCJ02000319">
    <property type="protein sequence ID" value="KAF5809653.1"/>
    <property type="molecule type" value="Genomic_DNA"/>
</dbReference>
<dbReference type="AlphaFoldDB" id="A0A9K3J6H7"/>
<reference evidence="1" key="1">
    <citation type="journal article" date="2017" name="Nature">
        <title>The sunflower genome provides insights into oil metabolism, flowering and Asterid evolution.</title>
        <authorList>
            <person name="Badouin H."/>
            <person name="Gouzy J."/>
            <person name="Grassa C.J."/>
            <person name="Murat F."/>
            <person name="Staton S.E."/>
            <person name="Cottret L."/>
            <person name="Lelandais-Briere C."/>
            <person name="Owens G.L."/>
            <person name="Carrere S."/>
            <person name="Mayjonade B."/>
            <person name="Legrand L."/>
            <person name="Gill N."/>
            <person name="Kane N.C."/>
            <person name="Bowers J.E."/>
            <person name="Hubner S."/>
            <person name="Bellec A."/>
            <person name="Berard A."/>
            <person name="Berges H."/>
            <person name="Blanchet N."/>
            <person name="Boniface M.C."/>
            <person name="Brunel D."/>
            <person name="Catrice O."/>
            <person name="Chaidir N."/>
            <person name="Claudel C."/>
            <person name="Donnadieu C."/>
            <person name="Faraut T."/>
            <person name="Fievet G."/>
            <person name="Helmstetter N."/>
            <person name="King M."/>
            <person name="Knapp S.J."/>
            <person name="Lai Z."/>
            <person name="Le Paslier M.C."/>
            <person name="Lippi Y."/>
            <person name="Lorenzon L."/>
            <person name="Mandel J.R."/>
            <person name="Marage G."/>
            <person name="Marchand G."/>
            <person name="Marquand E."/>
            <person name="Bret-Mestries E."/>
            <person name="Morien E."/>
            <person name="Nambeesan S."/>
            <person name="Nguyen T."/>
            <person name="Pegot-Espagnet P."/>
            <person name="Pouilly N."/>
            <person name="Raftis F."/>
            <person name="Sallet E."/>
            <person name="Schiex T."/>
            <person name="Thomas J."/>
            <person name="Vandecasteele C."/>
            <person name="Vares D."/>
            <person name="Vear F."/>
            <person name="Vautrin S."/>
            <person name="Crespi M."/>
            <person name="Mangin B."/>
            <person name="Burke J.M."/>
            <person name="Salse J."/>
            <person name="Munos S."/>
            <person name="Vincourt P."/>
            <person name="Rieseberg L.H."/>
            <person name="Langlade N.B."/>
        </authorList>
    </citation>
    <scope>NUCLEOTIDE SEQUENCE</scope>
    <source>
        <tissue evidence="1">Leaves</tissue>
    </source>
</reference>
<dbReference type="Proteomes" id="UP000215914">
    <property type="component" value="Unassembled WGS sequence"/>
</dbReference>
<evidence type="ECO:0000313" key="2">
    <source>
        <dbReference type="Proteomes" id="UP000215914"/>
    </source>
</evidence>
<reference evidence="1" key="2">
    <citation type="submission" date="2020-06" db="EMBL/GenBank/DDBJ databases">
        <title>Helianthus annuus Genome sequencing and assembly Release 2.</title>
        <authorList>
            <person name="Gouzy J."/>
            <person name="Langlade N."/>
            <person name="Munos S."/>
        </authorList>
    </citation>
    <scope>NUCLEOTIDE SEQUENCE</scope>
    <source>
        <tissue evidence="1">Leaves</tissue>
    </source>
</reference>
<protein>
    <submittedName>
        <fullName evidence="1">Uncharacterized protein</fullName>
    </submittedName>
</protein>
<organism evidence="1 2">
    <name type="scientific">Helianthus annuus</name>
    <name type="common">Common sunflower</name>
    <dbReference type="NCBI Taxonomy" id="4232"/>
    <lineage>
        <taxon>Eukaryota</taxon>
        <taxon>Viridiplantae</taxon>
        <taxon>Streptophyta</taxon>
        <taxon>Embryophyta</taxon>
        <taxon>Tracheophyta</taxon>
        <taxon>Spermatophyta</taxon>
        <taxon>Magnoliopsida</taxon>
        <taxon>eudicotyledons</taxon>
        <taxon>Gunneridae</taxon>
        <taxon>Pentapetalae</taxon>
        <taxon>asterids</taxon>
        <taxon>campanulids</taxon>
        <taxon>Asterales</taxon>
        <taxon>Asteraceae</taxon>
        <taxon>Asteroideae</taxon>
        <taxon>Heliantheae alliance</taxon>
        <taxon>Heliantheae</taxon>
        <taxon>Helianthus</taxon>
    </lineage>
</organism>
<keyword evidence="2" id="KW-1185">Reference proteome</keyword>
<sequence length="102" mass="12041">MKKSSYSFTKRDVSLRKVKMDELDGIFITQRRDVSFSKEKNWMKKSSYSFTTKQKGVLYLIRKANYQLSNKCDEFLFLQSYISSVLKEGFLVSGLVQKHVMF</sequence>
<name>A0A9K3J6H7_HELAN</name>
<proteinExistence type="predicted"/>
<gene>
    <name evidence="1" type="ORF">HanXRQr2_Chr04g0159761</name>
</gene>
<evidence type="ECO:0000313" key="1">
    <source>
        <dbReference type="EMBL" id="KAF5809653.1"/>
    </source>
</evidence>
<comment type="caution">
    <text evidence="1">The sequence shown here is derived from an EMBL/GenBank/DDBJ whole genome shotgun (WGS) entry which is preliminary data.</text>
</comment>
<accession>A0A9K3J6H7</accession>